<organism evidence="1 2">
    <name type="scientific">Citrus sinensis</name>
    <name type="common">Sweet orange</name>
    <name type="synonym">Citrus aurantium var. sinensis</name>
    <dbReference type="NCBI Taxonomy" id="2711"/>
    <lineage>
        <taxon>Eukaryota</taxon>
        <taxon>Viridiplantae</taxon>
        <taxon>Streptophyta</taxon>
        <taxon>Embryophyta</taxon>
        <taxon>Tracheophyta</taxon>
        <taxon>Spermatophyta</taxon>
        <taxon>Magnoliopsida</taxon>
        <taxon>eudicotyledons</taxon>
        <taxon>Gunneridae</taxon>
        <taxon>Pentapetalae</taxon>
        <taxon>rosids</taxon>
        <taxon>malvids</taxon>
        <taxon>Sapindales</taxon>
        <taxon>Rutaceae</taxon>
        <taxon>Aurantioideae</taxon>
        <taxon>Citrus</taxon>
    </lineage>
</organism>
<dbReference type="EMBL" id="CM039173">
    <property type="protein sequence ID" value="KAH9767128.1"/>
    <property type="molecule type" value="Genomic_DNA"/>
</dbReference>
<dbReference type="Proteomes" id="UP000829398">
    <property type="component" value="Chromosome 4"/>
</dbReference>
<evidence type="ECO:0000313" key="2">
    <source>
        <dbReference type="Proteomes" id="UP000829398"/>
    </source>
</evidence>
<comment type="caution">
    <text evidence="1">The sequence shown here is derived from an EMBL/GenBank/DDBJ whole genome shotgun (WGS) entry which is preliminary data.</text>
</comment>
<accession>A0ACB8L1J4</accession>
<evidence type="ECO:0000313" key="1">
    <source>
        <dbReference type="EMBL" id="KAH9767128.1"/>
    </source>
</evidence>
<protein>
    <submittedName>
        <fullName evidence="1">V-SNARE coiled-coil domain-containing protein</fullName>
    </submittedName>
</protein>
<sequence>MFTKIFKKATKQPSPPRQENLTSKDFDPRVTLHYGIPSTASILAFDHVQSLLAIGTQDGRIKVIGGDNIEGLLVSPKQLAFKHLEFLQNQGFLVSISSGNEIQLWDLEARRITSTLPWESNITAFSVIFGTSYMYIGDEYGMVYVLKYDAEEGKLIHSPYYVPKDVIEEAAGIQSSIVGVLPQPYSEGKRLLLVYANGLIILWDVSEDKVVLVRGSKDLQLKTEIVDDPSKNAGHNLSETVSDNEQVEKEISSLCWASNDGSVLAVGYVDGDILLWNLRAAASTKDWKSENSSTDFGKLQLSSGNRRLPVITLHWSAERSRNDCRGQLFVFGGDEIGSEEVLTMLYLNWSSRIESLKCIGRVDLERKGSFVDMVLLPNGMNESHGTLPCVLTNPGKLQVYDRPRFSPKKSQEKKKISSSSLQYPMLIPTIEPHMTVGKLCMVCRDGKLSVELSKTLSAAKVRASHTPSTQLTGSTTKWPLTGGIPCQLHDAEDYLVERLYIAGYRDGSTRIWDATYPTLSLIHVFGSELPGIRTATESESVSALEFCSVTLNLAIGSSSGLVWLYNLIKSSNEETLNLVTETGKEVHILPDGDGPQCKAIFSVLNSPICNLKFSNFGARLAVGFECSQVAMLDISTFSVLFITDSLSNSNSPVLYLAVKSLSDTSNLTISPKDSDINTSNDTKKEALFFMTKDAHIVVCDSTTGHILFSRSIHHQESNAIYMCIIGNEKQSLNTPQNSKATSEPDQTNANTGSDPVVAELETSTEATYLERIFEHLFVLLCYEDALWLYPLKSLIQGHTDSIHKVNLLKPCCWTTSFKKNEKECGLVVLYQTGDIEIRVLPYLEVGGQTSLMSLLRWNYKTNMEETLCSSDSGEIVLINGFEFAFMSLFSWENDFRIPVSYPHLHDKVLEAAADATIDLSPAQRKEEGTALGILGGIIKGFKADKAEQNVLIPEVSNKTCAHLDSIFSNPPFLKPSTDIPDDKGVIELNIDDIDIDGPLIVTSSSQTSKNDRKDKGKERKKLFEGAATDTKPKSRTVDEIKAKYKKSEGAAAAAAQAKDKLAERGEKLEMLRERTEELQNGAQNFADLAGELAKRMERRKWWQL</sequence>
<proteinExistence type="predicted"/>
<keyword evidence="2" id="KW-1185">Reference proteome</keyword>
<name>A0ACB8L1J4_CITSI</name>
<reference evidence="2" key="1">
    <citation type="journal article" date="2023" name="Hortic. Res.">
        <title>A chromosome-level phased genome enabling allele-level studies in sweet orange: a case study on citrus Huanglongbing tolerance.</title>
        <authorList>
            <person name="Wu B."/>
            <person name="Yu Q."/>
            <person name="Deng Z."/>
            <person name="Duan Y."/>
            <person name="Luo F."/>
            <person name="Gmitter F. Jr."/>
        </authorList>
    </citation>
    <scope>NUCLEOTIDE SEQUENCE [LARGE SCALE GENOMIC DNA]</scope>
    <source>
        <strain evidence="2">cv. Valencia</strain>
    </source>
</reference>
<gene>
    <name evidence="1" type="ORF">KPL71_011167</name>
</gene>